<dbReference type="AlphaFoldDB" id="A0A1C7NE65"/>
<keyword evidence="2" id="KW-0040">ANK repeat</keyword>
<name>A0A1C7NE65_9FUNG</name>
<dbReference type="SUPFAM" id="SSF48403">
    <property type="entry name" value="Ankyrin repeat"/>
    <property type="match status" value="2"/>
</dbReference>
<dbReference type="InterPro" id="IPR002110">
    <property type="entry name" value="Ankyrin_rpt"/>
</dbReference>
<dbReference type="Pfam" id="PF12796">
    <property type="entry name" value="Ank_2"/>
    <property type="match status" value="2"/>
</dbReference>
<dbReference type="Gene3D" id="1.25.40.20">
    <property type="entry name" value="Ankyrin repeat-containing domain"/>
    <property type="match status" value="2"/>
</dbReference>
<dbReference type="STRING" id="101091.A0A1C7NE65"/>
<comment type="caution">
    <text evidence="3">The sequence shown here is derived from an EMBL/GenBank/DDBJ whole genome shotgun (WGS) entry which is preliminary data.</text>
</comment>
<dbReference type="EMBL" id="LUGH01000226">
    <property type="protein sequence ID" value="OBZ87387.1"/>
    <property type="molecule type" value="Genomic_DNA"/>
</dbReference>
<reference evidence="3 4" key="1">
    <citation type="submission" date="2016-03" db="EMBL/GenBank/DDBJ databases">
        <title>Choanephora cucurbitarum.</title>
        <authorList>
            <person name="Min B."/>
            <person name="Park H."/>
            <person name="Park J.-H."/>
            <person name="Shin H.-D."/>
            <person name="Choi I.-G."/>
        </authorList>
    </citation>
    <scope>NUCLEOTIDE SEQUENCE [LARGE SCALE GENOMIC DNA]</scope>
    <source>
        <strain evidence="3 4">KUS-F28377</strain>
    </source>
</reference>
<dbReference type="PANTHER" id="PTHR24198:SF165">
    <property type="entry name" value="ANKYRIN REPEAT-CONTAINING PROTEIN-RELATED"/>
    <property type="match status" value="1"/>
</dbReference>
<dbReference type="Proteomes" id="UP000093000">
    <property type="component" value="Unassembled WGS sequence"/>
</dbReference>
<dbReference type="PANTHER" id="PTHR24198">
    <property type="entry name" value="ANKYRIN REPEAT AND PROTEIN KINASE DOMAIN-CONTAINING PROTEIN"/>
    <property type="match status" value="1"/>
</dbReference>
<evidence type="ECO:0000313" key="4">
    <source>
        <dbReference type="Proteomes" id="UP000093000"/>
    </source>
</evidence>
<organism evidence="3 4">
    <name type="scientific">Choanephora cucurbitarum</name>
    <dbReference type="NCBI Taxonomy" id="101091"/>
    <lineage>
        <taxon>Eukaryota</taxon>
        <taxon>Fungi</taxon>
        <taxon>Fungi incertae sedis</taxon>
        <taxon>Mucoromycota</taxon>
        <taxon>Mucoromycotina</taxon>
        <taxon>Mucoromycetes</taxon>
        <taxon>Mucorales</taxon>
        <taxon>Mucorineae</taxon>
        <taxon>Choanephoraceae</taxon>
        <taxon>Choanephoroideae</taxon>
        <taxon>Choanephora</taxon>
    </lineage>
</organism>
<gene>
    <name evidence="3" type="primary">Asb3</name>
    <name evidence="3" type="ORF">A0J61_04558</name>
</gene>
<dbReference type="Pfam" id="PF13637">
    <property type="entry name" value="Ank_4"/>
    <property type="match status" value="1"/>
</dbReference>
<protein>
    <submittedName>
        <fullName evidence="3">Ankyrin repeat and SOCS box protein 3</fullName>
    </submittedName>
</protein>
<keyword evidence="1" id="KW-0677">Repeat</keyword>
<proteinExistence type="predicted"/>
<accession>A0A1C7NE65</accession>
<dbReference type="InParanoid" id="A0A1C7NE65"/>
<sequence length="358" mass="39672">MSILPSPPSSPIETASRKRSYSISFIQNETSQEPIKKHPKMNTTLLKLYLEKHASPNTCDQTYHRSLLSWACMDQSIDSVKQLLQCVQLDINLSSGPNHTTALHEACLSGFTSGVELLLQHPDIDVNKPDCQGRTAVHYAAQLNQLGCLKLLSGHARLDISDSHGQLPIHTATLYGHSRCVQLLLECNPSNQIDLITTVNPIDQRDTLELAIVMGNSHTLTLLLNALSDQPKRSGLVSLAVEWNRIECLQLLLQHGYPIDDSSLLTAVQQRKIDIVRLLVNAGARACLSMGRNPSLLYAANHGFLEMVPLLMTLDTSKDCIQQALILASTISLRDQLSRVIIHTLNRLKEKEQSISMK</sequence>
<evidence type="ECO:0000313" key="3">
    <source>
        <dbReference type="EMBL" id="OBZ87387.1"/>
    </source>
</evidence>
<dbReference type="InterPro" id="IPR036770">
    <property type="entry name" value="Ankyrin_rpt-contain_sf"/>
</dbReference>
<keyword evidence="4" id="KW-1185">Reference proteome</keyword>
<dbReference type="SMART" id="SM00248">
    <property type="entry name" value="ANK"/>
    <property type="match status" value="7"/>
</dbReference>
<dbReference type="OrthoDB" id="341259at2759"/>
<evidence type="ECO:0000256" key="1">
    <source>
        <dbReference type="ARBA" id="ARBA00022737"/>
    </source>
</evidence>
<evidence type="ECO:0000256" key="2">
    <source>
        <dbReference type="ARBA" id="ARBA00023043"/>
    </source>
</evidence>